<evidence type="ECO:0000256" key="1">
    <source>
        <dbReference type="ARBA" id="ARBA00006962"/>
    </source>
</evidence>
<dbReference type="InterPro" id="IPR009695">
    <property type="entry name" value="Diacylglyc_glucosyltr_N"/>
</dbReference>
<sequence length="403" mass="43086">MRVHSSSVPGSSAPGSSARAAAVPPPAGDGRRLLILSASMGAGHDTVAAELARRAREQGHQAEILDVLELLPYRLGTGLRLFYQSSVRHYPWAYAGLYRLFLRRGTGSRPSGVPLARLAGHRLAARVERFRPDVVVPVFHLAAQLTGHLRARGALRVPSAVYVLDFAVHRQWLHPGNDLYLCLTDRATAEVREDIRRPALTVGPCVSPDFGTGSPSGPHGDSPGADAWRLLLERHGPGRTPVVLSCGAWGAATGLATTARTLTGHGYLPVVVCGRNDRLRRALSEVPGVLAPGWVRDMPGLLHAARALVDNAAGQTAVQSLAAGLPVIGHRPLPGHGEEGVRRMADLGLTEVAGDERELCEALDRLTAEGEARRRRIAYGLTVFREADPLSRLLALTERAETG</sequence>
<gene>
    <name evidence="6" type="ORF">SGM_2381</name>
</gene>
<dbReference type="EMBL" id="AEYX01000032">
    <property type="protein sequence ID" value="EGG47457.1"/>
    <property type="molecule type" value="Genomic_DNA"/>
</dbReference>
<keyword evidence="3" id="KW-0808">Transferase</keyword>
<dbReference type="Pfam" id="PF06925">
    <property type="entry name" value="MGDG_synth"/>
    <property type="match status" value="1"/>
</dbReference>
<dbReference type="GO" id="GO:0016758">
    <property type="term" value="F:hexosyltransferase activity"/>
    <property type="evidence" value="ECO:0007669"/>
    <property type="project" value="InterPro"/>
</dbReference>
<comment type="similarity">
    <text evidence="1">Belongs to the glycosyltransferase 28 family.</text>
</comment>
<dbReference type="SUPFAM" id="SSF53756">
    <property type="entry name" value="UDP-Glycosyltransferase/glycogen phosphorylase"/>
    <property type="match status" value="1"/>
</dbReference>
<comment type="caution">
    <text evidence="6">The sequence shown here is derived from an EMBL/GenBank/DDBJ whole genome shotgun (WGS) entry which is preliminary data.</text>
</comment>
<protein>
    <recommendedName>
        <fullName evidence="5">Diacylglycerol glucosyltransferase N-terminal domain-containing protein</fullName>
    </recommendedName>
</protein>
<dbReference type="Proteomes" id="UP000003022">
    <property type="component" value="Unassembled WGS sequence"/>
</dbReference>
<evidence type="ECO:0000256" key="4">
    <source>
        <dbReference type="SAM" id="MobiDB-lite"/>
    </source>
</evidence>
<feature type="domain" description="Diacylglycerol glucosyltransferase N-terminal" evidence="5">
    <location>
        <begin position="45"/>
        <end position="193"/>
    </location>
</feature>
<keyword evidence="7" id="KW-1185">Reference proteome</keyword>
<feature type="compositionally biased region" description="Low complexity" evidence="4">
    <location>
        <begin position="1"/>
        <end position="22"/>
    </location>
</feature>
<feature type="region of interest" description="Disordered" evidence="4">
    <location>
        <begin position="1"/>
        <end position="26"/>
    </location>
</feature>
<dbReference type="PANTHER" id="PTHR43025:SF3">
    <property type="entry name" value="MONOGALACTOSYLDIACYLGLYCEROL SYNTHASE 1, CHLOROPLASTIC"/>
    <property type="match status" value="1"/>
</dbReference>
<organism evidence="6 7">
    <name type="scientific">Streptomyces griseoaurantiacus M045</name>
    <dbReference type="NCBI Taxonomy" id="996637"/>
    <lineage>
        <taxon>Bacteria</taxon>
        <taxon>Bacillati</taxon>
        <taxon>Actinomycetota</taxon>
        <taxon>Actinomycetes</taxon>
        <taxon>Kitasatosporales</taxon>
        <taxon>Streptomycetaceae</taxon>
        <taxon>Streptomyces</taxon>
        <taxon>Streptomyces aurantiacus group</taxon>
    </lineage>
</organism>
<dbReference type="AlphaFoldDB" id="F3NGW7"/>
<dbReference type="PANTHER" id="PTHR43025">
    <property type="entry name" value="MONOGALACTOSYLDIACYLGLYCEROL SYNTHASE"/>
    <property type="match status" value="1"/>
</dbReference>
<keyword evidence="2" id="KW-0328">Glycosyltransferase</keyword>
<name>F3NGW7_9ACTN</name>
<proteinExistence type="inferred from homology"/>
<evidence type="ECO:0000313" key="6">
    <source>
        <dbReference type="EMBL" id="EGG47457.1"/>
    </source>
</evidence>
<accession>F3NGW7</accession>
<dbReference type="InterPro" id="IPR050519">
    <property type="entry name" value="Glycosyltransf_28_UgtP"/>
</dbReference>
<dbReference type="GO" id="GO:0016020">
    <property type="term" value="C:membrane"/>
    <property type="evidence" value="ECO:0007669"/>
    <property type="project" value="GOC"/>
</dbReference>
<evidence type="ECO:0000313" key="7">
    <source>
        <dbReference type="Proteomes" id="UP000003022"/>
    </source>
</evidence>
<dbReference type="Gene3D" id="3.40.50.2000">
    <property type="entry name" value="Glycogen Phosphorylase B"/>
    <property type="match status" value="1"/>
</dbReference>
<evidence type="ECO:0000256" key="2">
    <source>
        <dbReference type="ARBA" id="ARBA00022676"/>
    </source>
</evidence>
<dbReference type="GO" id="GO:0009247">
    <property type="term" value="P:glycolipid biosynthetic process"/>
    <property type="evidence" value="ECO:0007669"/>
    <property type="project" value="InterPro"/>
</dbReference>
<evidence type="ECO:0000256" key="3">
    <source>
        <dbReference type="ARBA" id="ARBA00022679"/>
    </source>
</evidence>
<dbReference type="eggNOG" id="COG0707">
    <property type="taxonomic scope" value="Bacteria"/>
</dbReference>
<evidence type="ECO:0000259" key="5">
    <source>
        <dbReference type="Pfam" id="PF06925"/>
    </source>
</evidence>
<reference evidence="6 7" key="1">
    <citation type="journal article" date="2011" name="J. Bacteriol.">
        <title>Draft genome sequence of the marine bacterium Streptomyces griseoaurantiacus M045, which produces novel manumycin-type antibiotics with a pABA core component.</title>
        <authorList>
            <person name="Li F."/>
            <person name="Jiang P."/>
            <person name="Zheng H."/>
            <person name="Wang S."/>
            <person name="Zhao G."/>
            <person name="Qin S."/>
            <person name="Liu Z."/>
        </authorList>
    </citation>
    <scope>NUCLEOTIDE SEQUENCE [LARGE SCALE GENOMIC DNA]</scope>
    <source>
        <strain evidence="6 7">M045</strain>
    </source>
</reference>
<dbReference type="STRING" id="996637.SGM_2381"/>